<evidence type="ECO:0000256" key="8">
    <source>
        <dbReference type="ARBA" id="ARBA00022989"/>
    </source>
</evidence>
<evidence type="ECO:0000256" key="10">
    <source>
        <dbReference type="SAM" id="MobiDB-lite"/>
    </source>
</evidence>
<evidence type="ECO:0000256" key="9">
    <source>
        <dbReference type="ARBA" id="ARBA00023012"/>
    </source>
</evidence>
<dbReference type="InterPro" id="IPR036890">
    <property type="entry name" value="HATPase_C_sf"/>
</dbReference>
<feature type="compositionally biased region" description="Basic and acidic residues" evidence="10">
    <location>
        <begin position="866"/>
        <end position="875"/>
    </location>
</feature>
<feature type="compositionally biased region" description="Low complexity" evidence="10">
    <location>
        <begin position="1097"/>
        <end position="1106"/>
    </location>
</feature>
<feature type="region of interest" description="Disordered" evidence="10">
    <location>
        <begin position="1115"/>
        <end position="1134"/>
    </location>
</feature>
<evidence type="ECO:0000256" key="2">
    <source>
        <dbReference type="ARBA" id="ARBA00004370"/>
    </source>
</evidence>
<feature type="compositionally biased region" description="Pro residues" evidence="10">
    <location>
        <begin position="1483"/>
        <end position="1492"/>
    </location>
</feature>
<evidence type="ECO:0000256" key="1">
    <source>
        <dbReference type="ARBA" id="ARBA00000085"/>
    </source>
</evidence>
<evidence type="ECO:0000256" key="4">
    <source>
        <dbReference type="ARBA" id="ARBA00022553"/>
    </source>
</evidence>
<feature type="domain" description="Histidine kinase" evidence="12">
    <location>
        <begin position="407"/>
        <end position="615"/>
    </location>
</feature>
<feature type="region of interest" description="Disordered" evidence="10">
    <location>
        <begin position="812"/>
        <end position="1106"/>
    </location>
</feature>
<dbReference type="SMART" id="SM00387">
    <property type="entry name" value="HATPase_c"/>
    <property type="match status" value="1"/>
</dbReference>
<dbReference type="InterPro" id="IPR005467">
    <property type="entry name" value="His_kinase_dom"/>
</dbReference>
<organism evidence="14 15">
    <name type="scientific">Cellulomonas fulva</name>
    <dbReference type="NCBI Taxonomy" id="2835530"/>
    <lineage>
        <taxon>Bacteria</taxon>
        <taxon>Bacillati</taxon>
        <taxon>Actinomycetota</taxon>
        <taxon>Actinomycetes</taxon>
        <taxon>Micrococcales</taxon>
        <taxon>Cellulomonadaceae</taxon>
        <taxon>Cellulomonas</taxon>
    </lineage>
</organism>
<evidence type="ECO:0000313" key="14">
    <source>
        <dbReference type="EMBL" id="MBT0993324.1"/>
    </source>
</evidence>
<dbReference type="InterPro" id="IPR003594">
    <property type="entry name" value="HATPase_dom"/>
</dbReference>
<dbReference type="InterPro" id="IPR003660">
    <property type="entry name" value="HAMP_dom"/>
</dbReference>
<dbReference type="Proteomes" id="UP000722125">
    <property type="component" value="Unassembled WGS sequence"/>
</dbReference>
<dbReference type="Gene3D" id="6.10.340.10">
    <property type="match status" value="1"/>
</dbReference>
<keyword evidence="9" id="KW-0902">Two-component regulatory system</keyword>
<protein>
    <recommendedName>
        <fullName evidence="3">histidine kinase</fullName>
        <ecNumber evidence="3">2.7.13.3</ecNumber>
    </recommendedName>
</protein>
<dbReference type="Pfam" id="PF00672">
    <property type="entry name" value="HAMP"/>
    <property type="match status" value="1"/>
</dbReference>
<evidence type="ECO:0000256" key="7">
    <source>
        <dbReference type="ARBA" id="ARBA00022777"/>
    </source>
</evidence>
<dbReference type="PROSITE" id="PS50885">
    <property type="entry name" value="HAMP"/>
    <property type="match status" value="1"/>
</dbReference>
<feature type="region of interest" description="Disordered" evidence="10">
    <location>
        <begin position="1313"/>
        <end position="1384"/>
    </location>
</feature>
<keyword evidence="8 11" id="KW-1133">Transmembrane helix</keyword>
<feature type="compositionally biased region" description="Basic and acidic residues" evidence="10">
    <location>
        <begin position="1402"/>
        <end position="1412"/>
    </location>
</feature>
<evidence type="ECO:0000256" key="11">
    <source>
        <dbReference type="SAM" id="Phobius"/>
    </source>
</evidence>
<feature type="compositionally biased region" description="Low complexity" evidence="10">
    <location>
        <begin position="929"/>
        <end position="949"/>
    </location>
</feature>
<dbReference type="SMART" id="SM00304">
    <property type="entry name" value="HAMP"/>
    <property type="match status" value="1"/>
</dbReference>
<feature type="compositionally biased region" description="Basic and acidic residues" evidence="10">
    <location>
        <begin position="1050"/>
        <end position="1076"/>
    </location>
</feature>
<dbReference type="EMBL" id="JAHBOH010000001">
    <property type="protein sequence ID" value="MBT0993324.1"/>
    <property type="molecule type" value="Genomic_DNA"/>
</dbReference>
<proteinExistence type="predicted"/>
<feature type="transmembrane region" description="Helical" evidence="11">
    <location>
        <begin position="12"/>
        <end position="31"/>
    </location>
</feature>
<feature type="domain" description="HAMP" evidence="13">
    <location>
        <begin position="324"/>
        <end position="392"/>
    </location>
</feature>
<evidence type="ECO:0000259" key="12">
    <source>
        <dbReference type="PROSITE" id="PS50109"/>
    </source>
</evidence>
<feature type="region of interest" description="Disordered" evidence="10">
    <location>
        <begin position="1559"/>
        <end position="1627"/>
    </location>
</feature>
<feature type="compositionally biased region" description="Low complexity" evidence="10">
    <location>
        <begin position="748"/>
        <end position="765"/>
    </location>
</feature>
<comment type="catalytic activity">
    <reaction evidence="1">
        <text>ATP + protein L-histidine = ADP + protein N-phospho-L-histidine.</text>
        <dbReference type="EC" id="2.7.13.3"/>
    </reaction>
</comment>
<dbReference type="PROSITE" id="PS50109">
    <property type="entry name" value="HIS_KIN"/>
    <property type="match status" value="1"/>
</dbReference>
<feature type="compositionally biased region" description="Low complexity" evidence="10">
    <location>
        <begin position="1431"/>
        <end position="1473"/>
    </location>
</feature>
<keyword evidence="5" id="KW-0808">Transferase</keyword>
<feature type="compositionally biased region" description="Low complexity" evidence="10">
    <location>
        <begin position="1493"/>
        <end position="1513"/>
    </location>
</feature>
<dbReference type="Pfam" id="PF02518">
    <property type="entry name" value="HATPase_c"/>
    <property type="match status" value="1"/>
</dbReference>
<feature type="region of interest" description="Disordered" evidence="10">
    <location>
        <begin position="714"/>
        <end position="765"/>
    </location>
</feature>
<feature type="compositionally biased region" description="Low complexity" evidence="10">
    <location>
        <begin position="955"/>
        <end position="973"/>
    </location>
</feature>
<dbReference type="Gene3D" id="3.30.565.10">
    <property type="entry name" value="Histidine kinase-like ATPase, C-terminal domain"/>
    <property type="match status" value="1"/>
</dbReference>
<feature type="compositionally biased region" description="Basic residues" evidence="10">
    <location>
        <begin position="1413"/>
        <end position="1423"/>
    </location>
</feature>
<sequence>MLRRLGIRAKVLAVLAVPMLVLVLLGVYISATSISDLLGARATQQVTKTLRAYQPLGQAIDNEYVTSMTSGDPEAIAAAQAATDAALADVREFTNDLDLSRFPDALVQQFQSVQADYEVTLPAARLAVERGGVNSVVRANFQTIERDQLELVGQLGETFQNRELATAVNSYLMLSTTSTELVAEMIDGLSMLSGTTSPTIGDSYAAQVQSVETARTDAAVALNRVSGVTLSLPPNQPSSAFIAMRTLLSDGTSESVSQVDPAAYLGEIETQIGQLVDLAGQSIDEAQRLADIDADAALNRTYVTIGATVLAAVASFLLALVVARSIVGPLRRLTSAASDVRERLPQIVEQVATPGEQPDVQLDPIPVNSRDEVGRLAQAFNSMNATTVRVAQEQAALRGSIAEMFVNVARRDQVLLNRQLSFIDSLERTEEDPNTLANLFRLDHLATRMRRNAESLLVLAGIDSGRRLRDAMPLSDVVRTASSEIEQYDRIELDLQVDPPMLGFNALPAAHLLAELLENATVFSEPETPVTVTTGVSGQFVAIRIRDHGLGMTDDEIAAANAKIAASAAGDVLGAQRLGLFVVGRIAQKLGAAVRIAKAAGGTGTDTTVLLPATLFASGETAMYGAPSVAVELERDAAEAPVAAEVDLAALTDGETSLGLPRRRRGEGEADAESGAIPVTPAGLPTRGELPARPKKTFDEDNIVLPVATATNLSPDLSTAAPDWTPAALESTGGGLPTRNARTSAWQPPADEPTTTSSAPASPAARAGLFSGFRGRTAADQSAVPGLAPDGDGGDRAADQVRAPWMSLGAHGAAPEPIVVPGLADDDDETWSTDQPVEAAPTAAFEADTYQPSSFEQGAPLVASEPGRDEQRADEQPADEQPADEHLAEQPADEPAVDEHPAAEEAWAPTFAEPEAAQHEPVADEQVSAEPAAYEPAAYEPAPFGSAPYEPAPFEPAAYEPAPFEPAADEATPYEPVALRHDETASDELGSDEHAYVPQPEAAAGALPVRGWSQEPQQETVPEHASFDDGPAFDALPPVDATWADAVDAEATHDEPAHDEAAHDEAAHDEAAHDEPVQQPVSPWASFRRVTEPEPQDVAQDAAPAHEAVADAYAAQPSVEQPAEHDAYGTGVDEPVVAPSAPVAPVAYTAYSGYAGWAASPQGPADSAAPFDFERTLDEARAWHTGAQPTVEEAPAAYAPVVEEAPAEPAAEADTVAYEPVAYEPVAETPVAEAPVAEEPASSWDGQWQAPTWEAPRWDAPTETVEPIVEPLLEQEPEAYVAPVEDAPEQLAVPALADDERDQDADAAVPVWADTTPAWSAPTWPSLADDEPAAEPAAQPVEQAPVEQAPVEQVPVAQTPVAQPAPVAEAPQAPAEPAWAPTAPAAPVAAAAGFGATGVAEASRDEATEQDRPRKRWGLFGRRKGSEAEEAPAAASFAPEPAAAPQPAAEPVRTSAWSAPSEPVAPAPVEQAWSAPQWNAPEAPAPSSPEPAPAAWAPPEWAARPAAPAAPAAVDVPNPVLPPSVAPRIGTLDDDVAAMLALRSDIQEQALSELSQLSAYRPAANTSGERLTRRVPTAIPQTAPEQADGAPVQRDASELRSRLSSFQSGTSRGRQAAGTPNDGTSHS</sequence>
<gene>
    <name evidence="14" type="ORF">KIN34_03365</name>
</gene>
<accession>A0ABS5TW35</accession>
<dbReference type="EC" id="2.7.13.3" evidence="3"/>
<dbReference type="SUPFAM" id="SSF55874">
    <property type="entry name" value="ATPase domain of HSP90 chaperone/DNA topoisomerase II/histidine kinase"/>
    <property type="match status" value="1"/>
</dbReference>
<keyword evidence="15" id="KW-1185">Reference proteome</keyword>
<feature type="region of interest" description="Disordered" evidence="10">
    <location>
        <begin position="1397"/>
        <end position="1518"/>
    </location>
</feature>
<dbReference type="CDD" id="cd06225">
    <property type="entry name" value="HAMP"/>
    <property type="match status" value="1"/>
</dbReference>
<evidence type="ECO:0000259" key="13">
    <source>
        <dbReference type="PROSITE" id="PS50885"/>
    </source>
</evidence>
<keyword evidence="7" id="KW-0418">Kinase</keyword>
<evidence type="ECO:0000313" key="15">
    <source>
        <dbReference type="Proteomes" id="UP000722125"/>
    </source>
</evidence>
<evidence type="ECO:0000256" key="3">
    <source>
        <dbReference type="ARBA" id="ARBA00012438"/>
    </source>
</evidence>
<feature type="compositionally biased region" description="Low complexity" evidence="10">
    <location>
        <begin position="1334"/>
        <end position="1384"/>
    </location>
</feature>
<keyword evidence="11" id="KW-0472">Membrane</keyword>
<dbReference type="RefSeq" id="WP_214346663.1">
    <property type="nucleotide sequence ID" value="NZ_JAHBOH010000001.1"/>
</dbReference>
<feature type="compositionally biased region" description="Polar residues" evidence="10">
    <location>
        <begin position="1559"/>
        <end position="1569"/>
    </location>
</feature>
<evidence type="ECO:0000256" key="5">
    <source>
        <dbReference type="ARBA" id="ARBA00022679"/>
    </source>
</evidence>
<comment type="subcellular location">
    <subcellularLocation>
        <location evidence="2">Membrane</location>
    </subcellularLocation>
</comment>
<dbReference type="PANTHER" id="PTHR45436">
    <property type="entry name" value="SENSOR HISTIDINE KINASE YKOH"/>
    <property type="match status" value="1"/>
</dbReference>
<comment type="caution">
    <text evidence="14">The sequence shown here is derived from an EMBL/GenBank/DDBJ whole genome shotgun (WGS) entry which is preliminary data.</text>
</comment>
<keyword evidence="6 11" id="KW-0812">Transmembrane</keyword>
<feature type="compositionally biased region" description="Polar residues" evidence="10">
    <location>
        <begin position="1602"/>
        <end position="1613"/>
    </location>
</feature>
<dbReference type="InterPro" id="IPR050428">
    <property type="entry name" value="TCS_sensor_his_kinase"/>
</dbReference>
<reference evidence="14 15" key="1">
    <citation type="submission" date="2021-05" db="EMBL/GenBank/DDBJ databases">
        <title>Description of Cellulomonas sp. DKR-3 sp. nov.</title>
        <authorList>
            <person name="Dahal R.H."/>
            <person name="Chaudhary D.K."/>
        </authorList>
    </citation>
    <scope>NUCLEOTIDE SEQUENCE [LARGE SCALE GENOMIC DNA]</scope>
    <source>
        <strain evidence="14 15">DKR-3</strain>
    </source>
</reference>
<feature type="region of interest" description="Disordered" evidence="10">
    <location>
        <begin position="655"/>
        <end position="694"/>
    </location>
</feature>
<keyword evidence="4" id="KW-0597">Phosphoprotein</keyword>
<evidence type="ECO:0000256" key="6">
    <source>
        <dbReference type="ARBA" id="ARBA00022692"/>
    </source>
</evidence>
<name>A0ABS5TW35_9CELL</name>
<dbReference type="PANTHER" id="PTHR45436:SF5">
    <property type="entry name" value="SENSOR HISTIDINE KINASE TRCS"/>
    <property type="match status" value="1"/>
</dbReference>